<keyword evidence="5" id="KW-1000">Mitochondrion outer membrane</keyword>
<dbReference type="InterPro" id="IPR023395">
    <property type="entry name" value="MCP_dom_sf"/>
</dbReference>
<proteinExistence type="inferred from homology"/>
<feature type="repeat" description="Solcar" evidence="9">
    <location>
        <begin position="40"/>
        <end position="135"/>
    </location>
</feature>
<dbReference type="Gene3D" id="1.50.40.10">
    <property type="entry name" value="Mitochondrial carrier domain"/>
    <property type="match status" value="1"/>
</dbReference>
<dbReference type="PANTHER" id="PTHR10780">
    <property type="entry name" value="MITOCHONDRIAL CARRIER HOMOLOG"/>
    <property type="match status" value="1"/>
</dbReference>
<dbReference type="Ensembl" id="ENSPCLT00000030601.1">
    <property type="protein sequence ID" value="ENSPCLP00000022114.1"/>
    <property type="gene ID" value="ENSPCLG00000019427.1"/>
</dbReference>
<keyword evidence="4" id="KW-0677">Repeat</keyword>
<evidence type="ECO:0000313" key="13">
    <source>
        <dbReference type="Proteomes" id="UP000472261"/>
    </source>
</evidence>
<feature type="transmembrane region" description="Helical" evidence="11">
    <location>
        <begin position="338"/>
        <end position="360"/>
    </location>
</feature>
<keyword evidence="8 9" id="KW-0472">Membrane</keyword>
<keyword evidence="7" id="KW-0496">Mitochondrion</keyword>
<accession>A0A669QMU6</accession>
<comment type="similarity">
    <text evidence="2">Belongs to the mitochondrial carrier (TC 2.A.29) family.</text>
</comment>
<dbReference type="SUPFAM" id="SSF103506">
    <property type="entry name" value="Mitochondrial carrier"/>
    <property type="match status" value="1"/>
</dbReference>
<reference evidence="12" key="2">
    <citation type="submission" date="2025-09" db="UniProtKB">
        <authorList>
            <consortium name="Ensembl"/>
        </authorList>
    </citation>
    <scope>IDENTIFICATION</scope>
</reference>
<evidence type="ECO:0000256" key="10">
    <source>
        <dbReference type="SAM" id="MobiDB-lite"/>
    </source>
</evidence>
<name>A0A669QMU6_PHACC</name>
<dbReference type="PROSITE" id="PS50920">
    <property type="entry name" value="SOLCAR"/>
    <property type="match status" value="1"/>
</dbReference>
<evidence type="ECO:0000256" key="3">
    <source>
        <dbReference type="ARBA" id="ARBA00022692"/>
    </source>
</evidence>
<evidence type="ECO:0000313" key="12">
    <source>
        <dbReference type="Ensembl" id="ENSPCLP00000022114.1"/>
    </source>
</evidence>
<dbReference type="AlphaFoldDB" id="A0A669QMU6"/>
<dbReference type="InterPro" id="IPR018108">
    <property type="entry name" value="MCP_transmembrane"/>
</dbReference>
<protein>
    <submittedName>
        <fullName evidence="12">Mitochondrial carrier 1</fullName>
    </submittedName>
</protein>
<evidence type="ECO:0000256" key="11">
    <source>
        <dbReference type="SAM" id="Phobius"/>
    </source>
</evidence>
<feature type="compositionally biased region" description="Low complexity" evidence="10">
    <location>
        <begin position="10"/>
        <end position="23"/>
    </location>
</feature>
<dbReference type="GO" id="GO:0043065">
    <property type="term" value="P:positive regulation of apoptotic process"/>
    <property type="evidence" value="ECO:0007669"/>
    <property type="project" value="TreeGrafter"/>
</dbReference>
<dbReference type="GO" id="GO:0005741">
    <property type="term" value="C:mitochondrial outer membrane"/>
    <property type="evidence" value="ECO:0007669"/>
    <property type="project" value="UniProtKB-SubCell"/>
</dbReference>
<feature type="transmembrane region" description="Helical" evidence="11">
    <location>
        <begin position="246"/>
        <end position="263"/>
    </location>
</feature>
<organism evidence="12 13">
    <name type="scientific">Phasianus colchicus</name>
    <name type="common">Common pheasant</name>
    <dbReference type="NCBI Taxonomy" id="9054"/>
    <lineage>
        <taxon>Eukaryota</taxon>
        <taxon>Metazoa</taxon>
        <taxon>Chordata</taxon>
        <taxon>Craniata</taxon>
        <taxon>Vertebrata</taxon>
        <taxon>Euteleostomi</taxon>
        <taxon>Archelosauria</taxon>
        <taxon>Archosauria</taxon>
        <taxon>Dinosauria</taxon>
        <taxon>Saurischia</taxon>
        <taxon>Theropoda</taxon>
        <taxon>Coelurosauria</taxon>
        <taxon>Aves</taxon>
        <taxon>Neognathae</taxon>
        <taxon>Galloanserae</taxon>
        <taxon>Galliformes</taxon>
        <taxon>Phasianidae</taxon>
        <taxon>Phasianinae</taxon>
        <taxon>Phasianus</taxon>
    </lineage>
</organism>
<keyword evidence="3 9" id="KW-0812">Transmembrane</keyword>
<dbReference type="PANTHER" id="PTHR10780:SF3">
    <property type="entry name" value="MITOCHONDRIAL CARRIER HOMOLOG 1"/>
    <property type="match status" value="1"/>
</dbReference>
<evidence type="ECO:0000256" key="4">
    <source>
        <dbReference type="ARBA" id="ARBA00022737"/>
    </source>
</evidence>
<evidence type="ECO:0000256" key="5">
    <source>
        <dbReference type="ARBA" id="ARBA00022787"/>
    </source>
</evidence>
<evidence type="ECO:0000256" key="8">
    <source>
        <dbReference type="ARBA" id="ARBA00023136"/>
    </source>
</evidence>
<dbReference type="Proteomes" id="UP000472261">
    <property type="component" value="Unplaced"/>
</dbReference>
<evidence type="ECO:0000256" key="2">
    <source>
        <dbReference type="ARBA" id="ARBA00006375"/>
    </source>
</evidence>
<reference evidence="12" key="1">
    <citation type="submission" date="2025-08" db="UniProtKB">
        <authorList>
            <consortium name="Ensembl"/>
        </authorList>
    </citation>
    <scope>IDENTIFICATION</scope>
</reference>
<feature type="region of interest" description="Disordered" evidence="10">
    <location>
        <begin position="1"/>
        <end position="33"/>
    </location>
</feature>
<evidence type="ECO:0000256" key="6">
    <source>
        <dbReference type="ARBA" id="ARBA00022989"/>
    </source>
</evidence>
<evidence type="ECO:0000256" key="1">
    <source>
        <dbReference type="ARBA" id="ARBA00004374"/>
    </source>
</evidence>
<comment type="subcellular location">
    <subcellularLocation>
        <location evidence="1">Mitochondrion outer membrane</location>
        <topology evidence="1">Multi-pass membrane protein</topology>
    </subcellularLocation>
</comment>
<keyword evidence="13" id="KW-1185">Reference proteome</keyword>
<evidence type="ECO:0000256" key="9">
    <source>
        <dbReference type="PROSITE-ProRule" id="PRU00282"/>
    </source>
</evidence>
<sequence>MRSGGGSGAMAGEAPLPSAARAPPGGGSGAVAGPGRAEGTEGLFVVLGAGLAAASHPLLYVKLLVQVGHEPLPPTVGRNVLGRKVLYLPGFFTYARHIVKVDGKRGLFRGLTPRLISSTLSTITRGSVKKAFPLEDMEHVSNKDDVKTSLRKVVKETSHEMMMQCVSRVVSHPLHVISMRCMVQFVGRESLGTEKHKGLVPHILGDVIFLWCCNLLAHFINTYAVDDNVSGTAQQRFSQASVIRSYTKFVMGIAMSMLTYPFLLVGDLMAVNNCGLRAGLPPYAPAFTSWIHCWRYLSSQVREQGTRSALGSLHSFLRALAPPSGTCAAFLMSSVTVFILPVTAVVPGMAVLVCSCYLSLQPPTSGIA</sequence>
<keyword evidence="6 11" id="KW-1133">Transmembrane helix</keyword>
<evidence type="ECO:0000256" key="7">
    <source>
        <dbReference type="ARBA" id="ARBA00023128"/>
    </source>
</evidence>